<dbReference type="PROSITE" id="PS50112">
    <property type="entry name" value="PAS"/>
    <property type="match status" value="1"/>
</dbReference>
<keyword evidence="9 14" id="KW-1133">Transmembrane helix</keyword>
<keyword evidence="6 14" id="KW-0812">Transmembrane</keyword>
<dbReference type="SUPFAM" id="SSF47384">
    <property type="entry name" value="Homodimeric domain of signal transducing histidine kinase"/>
    <property type="match status" value="1"/>
</dbReference>
<feature type="modified residue" description="Phosphohistidine" evidence="12">
    <location>
        <position position="1190"/>
    </location>
</feature>
<evidence type="ECO:0000256" key="1">
    <source>
        <dbReference type="ARBA" id="ARBA00000085"/>
    </source>
</evidence>
<dbReference type="PROSITE" id="PS50110">
    <property type="entry name" value="RESPONSE_REGULATORY"/>
    <property type="match status" value="1"/>
</dbReference>
<dbReference type="SUPFAM" id="SSF55874">
    <property type="entry name" value="ATPase domain of HSP90 chaperone/DNA topoisomerase II/histidine kinase"/>
    <property type="match status" value="1"/>
</dbReference>
<dbReference type="Gene3D" id="1.10.287.130">
    <property type="match status" value="1"/>
</dbReference>
<dbReference type="CDD" id="cd00088">
    <property type="entry name" value="HPT"/>
    <property type="match status" value="1"/>
</dbReference>
<dbReference type="PANTHER" id="PTHR45339:SF1">
    <property type="entry name" value="HYBRID SIGNAL TRANSDUCTION HISTIDINE KINASE J"/>
    <property type="match status" value="1"/>
</dbReference>
<dbReference type="InterPro" id="IPR036890">
    <property type="entry name" value="HATPase_C_sf"/>
</dbReference>
<sequence>MFFSSKSKYTIRPEGSRQKGALNLPWDDLHALAAAVSILVACIALIGWIFSIHWLKSLLPGAIEMKANTALGLIAAASSLFVLHRLVQSQPTQLPLLVTVIKSRRLAQLLAAFTLLLGAATLSQYLFGWQLGIDELLFRDTVETLSGTPGRMAPLTALGFVCLGVSLLLMSVHIGRLLTILLSLLLVFIGAISLLGYLWNANELVSDQILPPLALNTALAFVMLGASILYSGLRIEQGAQQNRFVEKKILFAFISAFVLLVLVGGFAYRTSVKLADSIQQLNHIQRMRIELGQLYGTMADIESLQRHYLITGNTHYKNEFNHLYAAFSAQLQLKSLSTNKDPEYHQSFIALKGLIFQRMAILQAQLEKKAARRADGVPTEMVDDGMQAMSRIRSTIDSVSELATKRLSQGEVALSENRLLTLILLLATLVLLTFIFAILFFGIRREIRGRTEVEAQLRDSSVRMQTLLNSVVDGVITMDQAGVVLSFNPAAERLFAYAATEVIGRNLSMLMPEPHHSQHDDYLLRYRTTGEAHIVGKHLEVVGLRKDGREIALDLGVSEMIVNGQRQFTGIVRDISESKKAELELRASEERYRMLFDTMDEGFCVLEMIYDEQQKVVDYRFIEINKEFEKQTGLQKALGKTILELVPDHDVIWFGIFEKVVKTGESVRLQNPVNAIQRHFDIFASRIDGEGSHRVGVLFKDITERRRHEDDLLTAKEQAELASRTKDSFLATMSHEIRTPLTGMLGMLELLSMTQLEAEQVTTLNSAWSSARALLRIVNDILDWSKIQEGKLQLTAHASSIPQLLQDVVNTYSRVASLKTLVLRQHTDAQIAVAHLVDPLRLSQILNNFVSNAIKFTPRGEVVVRAELLAQSPQKQRIRFSVSDTGIGIPKDVQEQLFQRYQQGGSGTARLYGGTGLGLAICRTLANLMEGEITLESEPGKGATFSLILDLAMAEMPEVALQSMHHELEQRIVTPLYKNSMQAPAVLAVDDHPVNRNLLARQLGLLGMQVVTAEDGRKALSLWQSGRFAFVITDCHMPELDGYGLSKVIRDTERAEGRPHTTIIAWTANALGDEYKICMDAGMDELLVKPNNLIQLKNVLAKYAYPEASGQPSKSQPSISRPQDTLIDTADADVGAAHIINFAKFSQVVPDPAEHLQVLQDFREYMDLDCAELCRLQEQSDFDAIQAGAHRMKGSCRMVGAEPLASACLALELAAKNANSDGVQSAYQHLAQTYAQFVLYLDILNNRALNESKV</sequence>
<evidence type="ECO:0000256" key="4">
    <source>
        <dbReference type="ARBA" id="ARBA00022475"/>
    </source>
</evidence>
<dbReference type="InterPro" id="IPR013767">
    <property type="entry name" value="PAS_fold"/>
</dbReference>
<feature type="transmembrane region" description="Helical" evidence="14">
    <location>
        <begin position="152"/>
        <end position="170"/>
    </location>
</feature>
<feature type="transmembrane region" description="Helical" evidence="14">
    <location>
        <begin position="109"/>
        <end position="132"/>
    </location>
</feature>
<evidence type="ECO:0000259" key="18">
    <source>
        <dbReference type="PROSITE" id="PS50113"/>
    </source>
</evidence>
<dbReference type="Proteomes" id="UP000643610">
    <property type="component" value="Unassembled WGS sequence"/>
</dbReference>
<keyword evidence="7" id="KW-0547">Nucleotide-binding</keyword>
<dbReference type="InterPro" id="IPR008207">
    <property type="entry name" value="Sig_transdc_His_kin_Hpt_dom"/>
</dbReference>
<comment type="caution">
    <text evidence="20">The sequence shown here is derived from an EMBL/GenBank/DDBJ whole genome shotgun (WGS) entry which is preliminary data.</text>
</comment>
<dbReference type="SUPFAM" id="SSF55785">
    <property type="entry name" value="PYP-like sensor domain (PAS domain)"/>
    <property type="match status" value="2"/>
</dbReference>
<dbReference type="InterPro" id="IPR036097">
    <property type="entry name" value="HisK_dim/P_sf"/>
</dbReference>
<evidence type="ECO:0000313" key="20">
    <source>
        <dbReference type="EMBL" id="MBC3833044.1"/>
    </source>
</evidence>
<feature type="domain" description="Histidine kinase" evidence="15">
    <location>
        <begin position="732"/>
        <end position="953"/>
    </location>
</feature>
<evidence type="ECO:0000256" key="6">
    <source>
        <dbReference type="ARBA" id="ARBA00022692"/>
    </source>
</evidence>
<dbReference type="PRINTS" id="PR00344">
    <property type="entry name" value="BCTRLSENSOR"/>
</dbReference>
<dbReference type="Pfam" id="PF00072">
    <property type="entry name" value="Response_reg"/>
    <property type="match status" value="1"/>
</dbReference>
<dbReference type="Gene3D" id="3.40.50.2300">
    <property type="match status" value="1"/>
</dbReference>
<dbReference type="CDD" id="cd00082">
    <property type="entry name" value="HisKA"/>
    <property type="match status" value="1"/>
</dbReference>
<evidence type="ECO:0000313" key="21">
    <source>
        <dbReference type="Proteomes" id="UP000643610"/>
    </source>
</evidence>
<dbReference type="CDD" id="cd17546">
    <property type="entry name" value="REC_hyHK_CKI1_RcsC-like"/>
    <property type="match status" value="1"/>
</dbReference>
<dbReference type="SMART" id="SM00091">
    <property type="entry name" value="PAS"/>
    <property type="match status" value="2"/>
</dbReference>
<feature type="transmembrane region" description="Helical" evidence="14">
    <location>
        <begin position="29"/>
        <end position="50"/>
    </location>
</feature>
<evidence type="ECO:0000259" key="17">
    <source>
        <dbReference type="PROSITE" id="PS50112"/>
    </source>
</evidence>
<feature type="modified residue" description="4-aspartylphosphate" evidence="13">
    <location>
        <position position="1034"/>
    </location>
</feature>
<dbReference type="InterPro" id="IPR011006">
    <property type="entry name" value="CheY-like_superfamily"/>
</dbReference>
<evidence type="ECO:0000256" key="12">
    <source>
        <dbReference type="PROSITE-ProRule" id="PRU00110"/>
    </source>
</evidence>
<name>A0ABR6XUA7_9BURK</name>
<dbReference type="InterPro" id="IPR007891">
    <property type="entry name" value="CHASE3"/>
</dbReference>
<feature type="domain" description="PAS" evidence="17">
    <location>
        <begin position="460"/>
        <end position="513"/>
    </location>
</feature>
<organism evidence="20 21">
    <name type="scientific">Undibacterium amnicola</name>
    <dbReference type="NCBI Taxonomy" id="1834038"/>
    <lineage>
        <taxon>Bacteria</taxon>
        <taxon>Pseudomonadati</taxon>
        <taxon>Pseudomonadota</taxon>
        <taxon>Betaproteobacteria</taxon>
        <taxon>Burkholderiales</taxon>
        <taxon>Oxalobacteraceae</taxon>
        <taxon>Undibacterium</taxon>
    </lineage>
</organism>
<dbReference type="InterPro" id="IPR035965">
    <property type="entry name" value="PAS-like_dom_sf"/>
</dbReference>
<dbReference type="InterPro" id="IPR003594">
    <property type="entry name" value="HATPase_dom"/>
</dbReference>
<dbReference type="RefSeq" id="WP_186892081.1">
    <property type="nucleotide sequence ID" value="NZ_JACOFU010000007.1"/>
</dbReference>
<feature type="domain" description="HPt" evidence="19">
    <location>
        <begin position="1151"/>
        <end position="1247"/>
    </location>
</feature>
<keyword evidence="8" id="KW-0067">ATP-binding</keyword>
<dbReference type="PROSITE" id="PS50109">
    <property type="entry name" value="HIS_KIN"/>
    <property type="match status" value="1"/>
</dbReference>
<dbReference type="Pfam" id="PF00512">
    <property type="entry name" value="HisKA"/>
    <property type="match status" value="1"/>
</dbReference>
<evidence type="ECO:0000256" key="5">
    <source>
        <dbReference type="ARBA" id="ARBA00022553"/>
    </source>
</evidence>
<feature type="transmembrane region" description="Helical" evidence="14">
    <location>
        <begin position="70"/>
        <end position="88"/>
    </location>
</feature>
<feature type="transmembrane region" description="Helical" evidence="14">
    <location>
        <begin position="177"/>
        <end position="197"/>
    </location>
</feature>
<comment type="subcellular location">
    <subcellularLocation>
        <location evidence="2">Cell membrane</location>
        <topology evidence="2">Multi-pass membrane protein</topology>
    </subcellularLocation>
</comment>
<protein>
    <recommendedName>
        <fullName evidence="3">histidine kinase</fullName>
        <ecNumber evidence="3">2.7.13.3</ecNumber>
    </recommendedName>
</protein>
<dbReference type="CDD" id="cd16922">
    <property type="entry name" value="HATPase_EvgS-ArcB-TorS-like"/>
    <property type="match status" value="1"/>
</dbReference>
<feature type="transmembrane region" description="Helical" evidence="14">
    <location>
        <begin position="249"/>
        <end position="268"/>
    </location>
</feature>
<dbReference type="PROSITE" id="PS50113">
    <property type="entry name" value="PAC"/>
    <property type="match status" value="1"/>
</dbReference>
<dbReference type="Pfam" id="PF05227">
    <property type="entry name" value="CHASE3"/>
    <property type="match status" value="1"/>
</dbReference>
<dbReference type="Gene3D" id="3.30.565.10">
    <property type="entry name" value="Histidine kinase-like ATPase, C-terminal domain"/>
    <property type="match status" value="1"/>
</dbReference>
<evidence type="ECO:0000256" key="2">
    <source>
        <dbReference type="ARBA" id="ARBA00004651"/>
    </source>
</evidence>
<dbReference type="InterPro" id="IPR005467">
    <property type="entry name" value="His_kinase_dom"/>
</dbReference>
<dbReference type="PANTHER" id="PTHR45339">
    <property type="entry name" value="HYBRID SIGNAL TRANSDUCTION HISTIDINE KINASE J"/>
    <property type="match status" value="1"/>
</dbReference>
<proteinExistence type="predicted"/>
<dbReference type="InterPro" id="IPR000700">
    <property type="entry name" value="PAS-assoc_C"/>
</dbReference>
<evidence type="ECO:0000256" key="8">
    <source>
        <dbReference type="ARBA" id="ARBA00022840"/>
    </source>
</evidence>
<dbReference type="InterPro" id="IPR000014">
    <property type="entry name" value="PAS"/>
</dbReference>
<dbReference type="EMBL" id="JACOFU010000007">
    <property type="protein sequence ID" value="MBC3833044.1"/>
    <property type="molecule type" value="Genomic_DNA"/>
</dbReference>
<evidence type="ECO:0000256" key="10">
    <source>
        <dbReference type="ARBA" id="ARBA00023012"/>
    </source>
</evidence>
<dbReference type="InterPro" id="IPR004358">
    <property type="entry name" value="Sig_transdc_His_kin-like_C"/>
</dbReference>
<dbReference type="InterPro" id="IPR001789">
    <property type="entry name" value="Sig_transdc_resp-reg_receiver"/>
</dbReference>
<dbReference type="Gene3D" id="3.30.450.20">
    <property type="entry name" value="PAS domain"/>
    <property type="match status" value="2"/>
</dbReference>
<dbReference type="SUPFAM" id="SSF52172">
    <property type="entry name" value="CheY-like"/>
    <property type="match status" value="1"/>
</dbReference>
<dbReference type="PROSITE" id="PS50894">
    <property type="entry name" value="HPT"/>
    <property type="match status" value="1"/>
</dbReference>
<dbReference type="Gene3D" id="1.20.120.160">
    <property type="entry name" value="HPT domain"/>
    <property type="match status" value="1"/>
</dbReference>
<dbReference type="NCBIfam" id="TIGR00229">
    <property type="entry name" value="sensory_box"/>
    <property type="match status" value="1"/>
</dbReference>
<keyword evidence="10" id="KW-0902">Two-component regulatory system</keyword>
<evidence type="ECO:0000256" key="7">
    <source>
        <dbReference type="ARBA" id="ARBA00022741"/>
    </source>
</evidence>
<feature type="transmembrane region" description="Helical" evidence="14">
    <location>
        <begin position="209"/>
        <end position="229"/>
    </location>
</feature>
<keyword evidence="5 13" id="KW-0597">Phosphoprotein</keyword>
<keyword evidence="21" id="KW-1185">Reference proteome</keyword>
<evidence type="ECO:0000256" key="9">
    <source>
        <dbReference type="ARBA" id="ARBA00022989"/>
    </source>
</evidence>
<evidence type="ECO:0000256" key="13">
    <source>
        <dbReference type="PROSITE-ProRule" id="PRU00169"/>
    </source>
</evidence>
<evidence type="ECO:0000256" key="14">
    <source>
        <dbReference type="SAM" id="Phobius"/>
    </source>
</evidence>
<feature type="transmembrane region" description="Helical" evidence="14">
    <location>
        <begin position="419"/>
        <end position="441"/>
    </location>
</feature>
<dbReference type="InterPro" id="IPR003661">
    <property type="entry name" value="HisK_dim/P_dom"/>
</dbReference>
<dbReference type="Pfam" id="PF01627">
    <property type="entry name" value="Hpt"/>
    <property type="match status" value="1"/>
</dbReference>
<reference evidence="20 21" key="1">
    <citation type="submission" date="2020-08" db="EMBL/GenBank/DDBJ databases">
        <title>Novel species isolated from subtropical streams in China.</title>
        <authorList>
            <person name="Lu H."/>
        </authorList>
    </citation>
    <scope>NUCLEOTIDE SEQUENCE [LARGE SCALE GENOMIC DNA]</scope>
    <source>
        <strain evidence="20 21">KCTC 52442</strain>
    </source>
</reference>
<dbReference type="SMART" id="SM00448">
    <property type="entry name" value="REC"/>
    <property type="match status" value="1"/>
</dbReference>
<evidence type="ECO:0000256" key="3">
    <source>
        <dbReference type="ARBA" id="ARBA00012438"/>
    </source>
</evidence>
<dbReference type="Pfam" id="PF00989">
    <property type="entry name" value="PAS"/>
    <property type="match status" value="1"/>
</dbReference>
<dbReference type="SUPFAM" id="SSF47226">
    <property type="entry name" value="Histidine-containing phosphotransfer domain, HPT domain"/>
    <property type="match status" value="1"/>
</dbReference>
<evidence type="ECO:0000256" key="11">
    <source>
        <dbReference type="ARBA" id="ARBA00023136"/>
    </source>
</evidence>
<feature type="domain" description="Response regulatory" evidence="16">
    <location>
        <begin position="985"/>
        <end position="1104"/>
    </location>
</feature>
<evidence type="ECO:0000259" key="15">
    <source>
        <dbReference type="PROSITE" id="PS50109"/>
    </source>
</evidence>
<keyword evidence="11 14" id="KW-0472">Membrane</keyword>
<evidence type="ECO:0000259" key="16">
    <source>
        <dbReference type="PROSITE" id="PS50110"/>
    </source>
</evidence>
<gene>
    <name evidence="20" type="ORF">H8K33_16165</name>
</gene>
<dbReference type="SMART" id="SM00388">
    <property type="entry name" value="HisKA"/>
    <property type="match status" value="1"/>
</dbReference>
<dbReference type="Pfam" id="PF13188">
    <property type="entry name" value="PAS_8"/>
    <property type="match status" value="1"/>
</dbReference>
<feature type="domain" description="PAC" evidence="18">
    <location>
        <begin position="537"/>
        <end position="587"/>
    </location>
</feature>
<evidence type="ECO:0000259" key="19">
    <source>
        <dbReference type="PROSITE" id="PS50894"/>
    </source>
</evidence>
<dbReference type="Pfam" id="PF02518">
    <property type="entry name" value="HATPase_c"/>
    <property type="match status" value="1"/>
</dbReference>
<dbReference type="CDD" id="cd00130">
    <property type="entry name" value="PAS"/>
    <property type="match status" value="1"/>
</dbReference>
<dbReference type="SMART" id="SM00387">
    <property type="entry name" value="HATPase_c"/>
    <property type="match status" value="1"/>
</dbReference>
<dbReference type="InterPro" id="IPR036641">
    <property type="entry name" value="HPT_dom_sf"/>
</dbReference>
<accession>A0ABR6XUA7</accession>
<keyword evidence="4" id="KW-1003">Cell membrane</keyword>
<comment type="catalytic activity">
    <reaction evidence="1">
        <text>ATP + protein L-histidine = ADP + protein N-phospho-L-histidine.</text>
        <dbReference type="EC" id="2.7.13.3"/>
    </reaction>
</comment>
<dbReference type="EC" id="2.7.13.3" evidence="3"/>